<feature type="non-terminal residue" evidence="1">
    <location>
        <position position="65"/>
    </location>
</feature>
<organism evidence="1">
    <name type="scientific">Orpinomyces sp. OUS1</name>
    <dbReference type="NCBI Taxonomy" id="301046"/>
    <lineage>
        <taxon>Eukaryota</taxon>
        <taxon>Fungi</taxon>
        <taxon>Fungi incertae sedis</taxon>
        <taxon>Chytridiomycota</taxon>
        <taxon>Chytridiomycota incertae sedis</taxon>
        <taxon>Neocallimastigomycetes</taxon>
        <taxon>Neocallimastigales</taxon>
        <taxon>Neocallimastigaceae</taxon>
        <taxon>Orpinomyces</taxon>
    </lineage>
</organism>
<proteinExistence type="predicted"/>
<reference evidence="1" key="2">
    <citation type="journal article" name="Microbiology (Mosc.)">
        <title>Molecular analysis of the anaerobic rumen fungus Orpinomyces - insights into an AT-rich genome.</title>
        <authorList>
            <person name="Nicholson M.J."/>
            <person name="Theodorou M.K."/>
            <person name="Brookman J.L."/>
        </authorList>
    </citation>
    <scope>NUCLEOTIDE SEQUENCE</scope>
    <source>
        <strain evidence="1">OUS1</strain>
    </source>
</reference>
<accession>Q5QQM2</accession>
<sequence>NSSPQIRSQVSQGLKLVKQDKIAGAVDNITATAVLVNNIDHSYKSNRKEIQEDDIAMVDCTVEGI</sequence>
<dbReference type="EMBL" id="AJ864637">
    <property type="protein sequence ID" value="CAI29567.1"/>
    <property type="molecule type" value="Genomic_DNA"/>
</dbReference>
<reference evidence="1" key="1">
    <citation type="journal article" date="2005" name="Microbiology (Mosc.)">
        <title>Molecular analysis of the anaerobic rumen fungus Orpinomyces - insights into an AT-rich genome.</title>
        <authorList>
            <person name="Nicholson M.J."/>
            <person name="Theodorou M.K."/>
            <person name="Brookman J.L."/>
        </authorList>
    </citation>
    <scope>NUCLEOTIDE SEQUENCE</scope>
    <source>
        <strain evidence="1">OUS1</strain>
    </source>
</reference>
<feature type="non-terminal residue" evidence="1">
    <location>
        <position position="1"/>
    </location>
</feature>
<evidence type="ECO:0000313" key="1">
    <source>
        <dbReference type="EMBL" id="CAI29567.1"/>
    </source>
</evidence>
<protein>
    <submittedName>
        <fullName evidence="1">Uncharacterized protein</fullName>
    </submittedName>
</protein>
<dbReference type="AlphaFoldDB" id="Q5QQM2"/>
<name>Q5QQM2_9FUNG</name>